<evidence type="ECO:0000313" key="4">
    <source>
        <dbReference type="Proteomes" id="UP000681720"/>
    </source>
</evidence>
<proteinExistence type="predicted"/>
<dbReference type="EMBL" id="CAJOBH010133244">
    <property type="protein sequence ID" value="CAF4768682.1"/>
    <property type="molecule type" value="Genomic_DNA"/>
</dbReference>
<reference evidence="3" key="1">
    <citation type="submission" date="2021-02" db="EMBL/GenBank/DDBJ databases">
        <authorList>
            <person name="Nowell W R."/>
        </authorList>
    </citation>
    <scope>NUCLEOTIDE SEQUENCE</scope>
</reference>
<dbReference type="EMBL" id="CAJOBJ010370873">
    <property type="protein sequence ID" value="CAF5223358.1"/>
    <property type="molecule type" value="Genomic_DNA"/>
</dbReference>
<gene>
    <name evidence="2" type="ORF">BYL167_LOCUS46824</name>
    <name evidence="3" type="ORF">GIL414_LOCUS85544</name>
</gene>
<evidence type="ECO:0000313" key="3">
    <source>
        <dbReference type="EMBL" id="CAF5223358.1"/>
    </source>
</evidence>
<dbReference type="Proteomes" id="UP000681967">
    <property type="component" value="Unassembled WGS sequence"/>
</dbReference>
<sequence>QQRRRREQVAFSQQFNSQHISISNALQRHENNIRTQRKIRRARETVTKQKKNTEEQTELIEKYLTQRKHVRRALSNIERKQLDVQAMRDASERLLQAQQRVAHIRARNSNIQQFSLVKMSPQNDELRRKTQSLTESMLERESLFDSITDHMAAQQTVQ</sequence>
<dbReference type="PANTHER" id="PTHR46723">
    <property type="entry name" value="LEUCINE-RICH REPEAT AND IQ DOMAIN-CONTAINING PROTEIN 3"/>
    <property type="match status" value="1"/>
</dbReference>
<keyword evidence="1" id="KW-0175">Coiled coil</keyword>
<dbReference type="Proteomes" id="UP000681720">
    <property type="component" value="Unassembled WGS sequence"/>
</dbReference>
<name>A0A8S3JWY2_9BILA</name>
<organism evidence="3 4">
    <name type="scientific">Rotaria magnacalcarata</name>
    <dbReference type="NCBI Taxonomy" id="392030"/>
    <lineage>
        <taxon>Eukaryota</taxon>
        <taxon>Metazoa</taxon>
        <taxon>Spiralia</taxon>
        <taxon>Gnathifera</taxon>
        <taxon>Rotifera</taxon>
        <taxon>Eurotatoria</taxon>
        <taxon>Bdelloidea</taxon>
        <taxon>Philodinida</taxon>
        <taxon>Philodinidae</taxon>
        <taxon>Rotaria</taxon>
    </lineage>
</organism>
<comment type="caution">
    <text evidence="3">The sequence shown here is derived from an EMBL/GenBank/DDBJ whole genome shotgun (WGS) entry which is preliminary data.</text>
</comment>
<feature type="coiled-coil region" evidence="1">
    <location>
        <begin position="60"/>
        <end position="107"/>
    </location>
</feature>
<protein>
    <submittedName>
        <fullName evidence="3">Uncharacterized protein</fullName>
    </submittedName>
</protein>
<evidence type="ECO:0000313" key="2">
    <source>
        <dbReference type="EMBL" id="CAF4768682.1"/>
    </source>
</evidence>
<dbReference type="AlphaFoldDB" id="A0A8S3JWY2"/>
<dbReference type="PANTHER" id="PTHR46723:SF1">
    <property type="entry name" value="LEUCINE-RICH REPEAT AND IQ DOMAIN-CONTAINING PROTEIN 3"/>
    <property type="match status" value="1"/>
</dbReference>
<accession>A0A8S3JWY2</accession>
<feature type="non-terminal residue" evidence="3">
    <location>
        <position position="1"/>
    </location>
</feature>
<dbReference type="InterPro" id="IPR052859">
    <property type="entry name" value="LRR-IQ_domain_protein"/>
</dbReference>
<evidence type="ECO:0000256" key="1">
    <source>
        <dbReference type="SAM" id="Coils"/>
    </source>
</evidence>